<keyword evidence="8 12" id="KW-1133">Transmembrane helix</keyword>
<evidence type="ECO:0000313" key="14">
    <source>
        <dbReference type="Proteomes" id="UP000070376"/>
    </source>
</evidence>
<keyword evidence="5 11" id="KW-0645">Protease</keyword>
<keyword evidence="9 11" id="KW-0472">Membrane</keyword>
<evidence type="ECO:0000256" key="9">
    <source>
        <dbReference type="ARBA" id="ARBA00023136"/>
    </source>
</evidence>
<evidence type="ECO:0000256" key="8">
    <source>
        <dbReference type="ARBA" id="ARBA00022989"/>
    </source>
</evidence>
<keyword evidence="7 11" id="KW-0378">Hydrolase</keyword>
<feature type="transmembrane region" description="Helical" evidence="12">
    <location>
        <begin position="176"/>
        <end position="196"/>
    </location>
</feature>
<dbReference type="GO" id="GO:0005886">
    <property type="term" value="C:plasma membrane"/>
    <property type="evidence" value="ECO:0007669"/>
    <property type="project" value="UniProtKB-SubCell"/>
</dbReference>
<dbReference type="AlphaFoldDB" id="A0A133KJ41"/>
<dbReference type="Pfam" id="PF13367">
    <property type="entry name" value="PrsW-protease"/>
    <property type="match status" value="1"/>
</dbReference>
<comment type="similarity">
    <text evidence="2 11">Belongs to the protease PrsW family.</text>
</comment>
<dbReference type="PANTHER" id="PTHR36844">
    <property type="entry name" value="PROTEASE PRSW"/>
    <property type="match status" value="1"/>
</dbReference>
<gene>
    <name evidence="13" type="ORF">HMPREF3213_02600</name>
</gene>
<feature type="transmembrane region" description="Helical" evidence="12">
    <location>
        <begin position="18"/>
        <end position="37"/>
    </location>
</feature>
<dbReference type="NCBIfam" id="NF033739">
    <property type="entry name" value="intramemb_PrsW"/>
    <property type="match status" value="1"/>
</dbReference>
<evidence type="ECO:0000256" key="1">
    <source>
        <dbReference type="ARBA" id="ARBA00004651"/>
    </source>
</evidence>
<evidence type="ECO:0000256" key="10">
    <source>
        <dbReference type="ARBA" id="ARBA00030345"/>
    </source>
</evidence>
<dbReference type="InterPro" id="IPR023596">
    <property type="entry name" value="Peptidase_PrsW_arch/bac"/>
</dbReference>
<comment type="function">
    <text evidence="11">Involved in the degradation of specific anti-sigma factors.</text>
</comment>
<dbReference type="EC" id="3.4.-.-" evidence="11"/>
<evidence type="ECO:0000256" key="11">
    <source>
        <dbReference type="PIRNR" id="PIRNR016933"/>
    </source>
</evidence>
<organism evidence="13 14">
    <name type="scientific">Heyndrickxia coagulans</name>
    <name type="common">Weizmannia coagulans</name>
    <dbReference type="NCBI Taxonomy" id="1398"/>
    <lineage>
        <taxon>Bacteria</taxon>
        <taxon>Bacillati</taxon>
        <taxon>Bacillota</taxon>
        <taxon>Bacilli</taxon>
        <taxon>Bacillales</taxon>
        <taxon>Bacillaceae</taxon>
        <taxon>Heyndrickxia</taxon>
    </lineage>
</organism>
<feature type="transmembrane region" description="Helical" evidence="12">
    <location>
        <begin position="52"/>
        <end position="70"/>
    </location>
</feature>
<evidence type="ECO:0000256" key="6">
    <source>
        <dbReference type="ARBA" id="ARBA00022692"/>
    </source>
</evidence>
<dbReference type="GO" id="GO:0008233">
    <property type="term" value="F:peptidase activity"/>
    <property type="evidence" value="ECO:0007669"/>
    <property type="project" value="UniProtKB-KW"/>
</dbReference>
<evidence type="ECO:0000256" key="4">
    <source>
        <dbReference type="ARBA" id="ARBA00022475"/>
    </source>
</evidence>
<evidence type="ECO:0000256" key="12">
    <source>
        <dbReference type="SAM" id="Phobius"/>
    </source>
</evidence>
<feature type="transmembrane region" description="Helical" evidence="12">
    <location>
        <begin position="143"/>
        <end position="164"/>
    </location>
</feature>
<keyword evidence="6 12" id="KW-0812">Transmembrane</keyword>
<accession>A0A133KJ41</accession>
<evidence type="ECO:0000256" key="2">
    <source>
        <dbReference type="ARBA" id="ARBA00009165"/>
    </source>
</evidence>
<protein>
    <recommendedName>
        <fullName evidence="3 11">Protease PrsW</fullName>
        <ecNumber evidence="11">3.4.-.-</ecNumber>
    </recommendedName>
    <alternativeName>
        <fullName evidence="10 11">Protease responsible for activating sigma-W</fullName>
    </alternativeName>
</protein>
<evidence type="ECO:0000313" key="13">
    <source>
        <dbReference type="EMBL" id="KWZ79496.1"/>
    </source>
</evidence>
<evidence type="ECO:0000256" key="5">
    <source>
        <dbReference type="ARBA" id="ARBA00022670"/>
    </source>
</evidence>
<proteinExistence type="inferred from homology"/>
<dbReference type="PATRIC" id="fig|1398.22.peg.2602"/>
<evidence type="ECO:0000256" key="7">
    <source>
        <dbReference type="ARBA" id="ARBA00022801"/>
    </source>
</evidence>
<comment type="caution">
    <text evidence="13">The sequence shown here is derived from an EMBL/GenBank/DDBJ whole genome shotgun (WGS) entry which is preliminary data.</text>
</comment>
<evidence type="ECO:0000256" key="3">
    <source>
        <dbReference type="ARBA" id="ARBA00018997"/>
    </source>
</evidence>
<reference evidence="14" key="1">
    <citation type="submission" date="2016-01" db="EMBL/GenBank/DDBJ databases">
        <authorList>
            <person name="Mitreva M."/>
            <person name="Pepin K.H."/>
            <person name="Mihindukulasuriya K.A."/>
            <person name="Fulton R."/>
            <person name="Fronick C."/>
            <person name="O'Laughlin M."/>
            <person name="Miner T."/>
            <person name="Herter B."/>
            <person name="Rosa B.A."/>
            <person name="Cordes M."/>
            <person name="Tomlinson C."/>
            <person name="Wollam A."/>
            <person name="Palsikar V.B."/>
            <person name="Mardis E.R."/>
            <person name="Wilson R.K."/>
        </authorList>
    </citation>
    <scope>NUCLEOTIDE SEQUENCE [LARGE SCALE GENOMIC DNA]</scope>
    <source>
        <strain evidence="14">GED7749B</strain>
    </source>
</reference>
<dbReference type="EMBL" id="LRPN01000116">
    <property type="protein sequence ID" value="KWZ79496.1"/>
    <property type="molecule type" value="Genomic_DNA"/>
</dbReference>
<feature type="transmembrane region" description="Helical" evidence="12">
    <location>
        <begin position="202"/>
        <end position="218"/>
    </location>
</feature>
<name>A0A133KJ41_HEYCO</name>
<dbReference type="InterPro" id="IPR026898">
    <property type="entry name" value="PrsW"/>
</dbReference>
<sequence>MTWHGSFEFCKKRGFDMLVLLSAGIAPGLALLCYFYLRDQFEPEPILVVAKAFLYGALVTLPVMFLQFILEREHLFSGSIWHAFLHSALPEELCKWLCLAAIVFFNREFDEPFDGIVYGVSVSLGFATLENILSLFSGGVDLAFGRALLPVSSHAIFGVMMGFYMGKSRFSPRKKCWFLFSFMVPVILHGFYDWIMLTQQKWLYFMVPFMLGLWWLGLKKAKQAHSLSAKHFAQDAAGTQQL</sequence>
<keyword evidence="4 11" id="KW-1003">Cell membrane</keyword>
<dbReference type="PANTHER" id="PTHR36844:SF1">
    <property type="entry name" value="PROTEASE PRSW"/>
    <property type="match status" value="1"/>
</dbReference>
<comment type="subcellular location">
    <subcellularLocation>
        <location evidence="1">Cell membrane</location>
        <topology evidence="1">Multi-pass membrane protein</topology>
    </subcellularLocation>
</comment>
<dbReference type="GO" id="GO:0006508">
    <property type="term" value="P:proteolysis"/>
    <property type="evidence" value="ECO:0007669"/>
    <property type="project" value="UniProtKB-KW"/>
</dbReference>
<dbReference type="Proteomes" id="UP000070376">
    <property type="component" value="Unassembled WGS sequence"/>
</dbReference>
<dbReference type="PIRSF" id="PIRSF016933">
    <property type="entry name" value="PrsW"/>
    <property type="match status" value="1"/>
</dbReference>